<dbReference type="AlphaFoldDB" id="A0A816AK35"/>
<evidence type="ECO:0000313" key="3">
    <source>
        <dbReference type="Proteomes" id="UP000663834"/>
    </source>
</evidence>
<proteinExistence type="predicted"/>
<name>A0A816AK35_9BILA</name>
<sequence>MTEMIGQCSVYSRTASQYRFNSSCSLLPDVAGCPSLSSVQLVNCDEDIGKSDLIEKAGSLLNVDED</sequence>
<organism evidence="1 3">
    <name type="scientific">Rotaria magnacalcarata</name>
    <dbReference type="NCBI Taxonomy" id="392030"/>
    <lineage>
        <taxon>Eukaryota</taxon>
        <taxon>Metazoa</taxon>
        <taxon>Spiralia</taxon>
        <taxon>Gnathifera</taxon>
        <taxon>Rotifera</taxon>
        <taxon>Eurotatoria</taxon>
        <taxon>Bdelloidea</taxon>
        <taxon>Philodinida</taxon>
        <taxon>Philodinidae</taxon>
        <taxon>Rotaria</taxon>
    </lineage>
</organism>
<evidence type="ECO:0000313" key="2">
    <source>
        <dbReference type="EMBL" id="CAF4983789.1"/>
    </source>
</evidence>
<accession>A0A816AK35</accession>
<reference evidence="1" key="1">
    <citation type="submission" date="2021-02" db="EMBL/GenBank/DDBJ databases">
        <authorList>
            <person name="Nowell W R."/>
        </authorList>
    </citation>
    <scope>NUCLEOTIDE SEQUENCE</scope>
</reference>
<gene>
    <name evidence="2" type="ORF">GIL414_LOCUS56207</name>
    <name evidence="1" type="ORF">KQP761_LOCUS21921</name>
</gene>
<dbReference type="EMBL" id="CAJNOW010011463">
    <property type="protein sequence ID" value="CAF1597903.1"/>
    <property type="molecule type" value="Genomic_DNA"/>
</dbReference>
<dbReference type="EMBL" id="CAJOBJ010201224">
    <property type="protein sequence ID" value="CAF4983789.1"/>
    <property type="molecule type" value="Genomic_DNA"/>
</dbReference>
<protein>
    <submittedName>
        <fullName evidence="1">Uncharacterized protein</fullName>
    </submittedName>
</protein>
<comment type="caution">
    <text evidence="1">The sequence shown here is derived from an EMBL/GenBank/DDBJ whole genome shotgun (WGS) entry which is preliminary data.</text>
</comment>
<dbReference type="Proteomes" id="UP000681720">
    <property type="component" value="Unassembled WGS sequence"/>
</dbReference>
<evidence type="ECO:0000313" key="1">
    <source>
        <dbReference type="EMBL" id="CAF1597903.1"/>
    </source>
</evidence>
<dbReference type="Proteomes" id="UP000663834">
    <property type="component" value="Unassembled WGS sequence"/>
</dbReference>